<evidence type="ECO:0000256" key="2">
    <source>
        <dbReference type="ARBA" id="ARBA00022801"/>
    </source>
</evidence>
<feature type="domain" description="CobW C-terminal" evidence="7">
    <location>
        <begin position="227"/>
        <end position="321"/>
    </location>
</feature>
<dbReference type="InterPro" id="IPR011629">
    <property type="entry name" value="CobW-like_C"/>
</dbReference>
<comment type="function">
    <text evidence="5">Zinc chaperone that directly transfers zinc cofactor to target proteins, thereby activating them. Zinc is transferred from the CXCC motif in the GTPase domain to the zinc binding site in target proteins in a process requiring GTP hydrolysis.</text>
</comment>
<dbReference type="PANTHER" id="PTHR13748:SF62">
    <property type="entry name" value="COBW DOMAIN-CONTAINING PROTEIN"/>
    <property type="match status" value="1"/>
</dbReference>
<dbReference type="GO" id="GO:0016787">
    <property type="term" value="F:hydrolase activity"/>
    <property type="evidence" value="ECO:0007669"/>
    <property type="project" value="UniProtKB-KW"/>
</dbReference>
<dbReference type="EMBL" id="SIUB01000004">
    <property type="protein sequence ID" value="TBN53478.1"/>
    <property type="molecule type" value="Genomic_DNA"/>
</dbReference>
<dbReference type="Gene3D" id="3.40.50.300">
    <property type="entry name" value="P-loop containing nucleotide triphosphate hydrolases"/>
    <property type="match status" value="1"/>
</dbReference>
<dbReference type="CDD" id="cd03112">
    <property type="entry name" value="CobW-like"/>
    <property type="match status" value="1"/>
</dbReference>
<dbReference type="Gene3D" id="3.30.1220.10">
    <property type="entry name" value="CobW-like, C-terminal domain"/>
    <property type="match status" value="1"/>
</dbReference>
<dbReference type="Pfam" id="PF02492">
    <property type="entry name" value="cobW"/>
    <property type="match status" value="1"/>
</dbReference>
<dbReference type="InterPro" id="IPR003495">
    <property type="entry name" value="CobW/HypB/UreG_nucleotide-bd"/>
</dbReference>
<name>A0A4Q9GHK3_9HYPH</name>
<dbReference type="Pfam" id="PF07683">
    <property type="entry name" value="CobW_C"/>
    <property type="match status" value="1"/>
</dbReference>
<dbReference type="AlphaFoldDB" id="A0A4Q9GHK3"/>
<keyword evidence="9" id="KW-1185">Reference proteome</keyword>
<gene>
    <name evidence="8" type="ORF">EYR15_10750</name>
</gene>
<dbReference type="PANTHER" id="PTHR13748">
    <property type="entry name" value="COBW-RELATED"/>
    <property type="match status" value="1"/>
</dbReference>
<dbReference type="InterPro" id="IPR027417">
    <property type="entry name" value="P-loop_NTPase"/>
</dbReference>
<evidence type="ECO:0000256" key="6">
    <source>
        <dbReference type="ARBA" id="ARBA00049117"/>
    </source>
</evidence>
<keyword evidence="3" id="KW-0143">Chaperone</keyword>
<dbReference type="SUPFAM" id="SSF52540">
    <property type="entry name" value="P-loop containing nucleoside triphosphate hydrolases"/>
    <property type="match status" value="1"/>
</dbReference>
<dbReference type="SMART" id="SM00833">
    <property type="entry name" value="CobW_C"/>
    <property type="match status" value="1"/>
</dbReference>
<accession>A0A4Q9GHK3</accession>
<organism evidence="8 9">
    <name type="scientific">Hansschlegelia quercus</name>
    <dbReference type="NCBI Taxonomy" id="2528245"/>
    <lineage>
        <taxon>Bacteria</taxon>
        <taxon>Pseudomonadati</taxon>
        <taxon>Pseudomonadota</taxon>
        <taxon>Alphaproteobacteria</taxon>
        <taxon>Hyphomicrobiales</taxon>
        <taxon>Methylopilaceae</taxon>
        <taxon>Hansschlegelia</taxon>
    </lineage>
</organism>
<evidence type="ECO:0000256" key="4">
    <source>
        <dbReference type="ARBA" id="ARBA00034320"/>
    </source>
</evidence>
<dbReference type="SUPFAM" id="SSF90002">
    <property type="entry name" value="Hypothetical protein YjiA, C-terminal domain"/>
    <property type="match status" value="1"/>
</dbReference>
<dbReference type="GO" id="GO:0005737">
    <property type="term" value="C:cytoplasm"/>
    <property type="evidence" value="ECO:0007669"/>
    <property type="project" value="TreeGrafter"/>
</dbReference>
<evidence type="ECO:0000313" key="9">
    <source>
        <dbReference type="Proteomes" id="UP000291613"/>
    </source>
</evidence>
<comment type="catalytic activity">
    <reaction evidence="6">
        <text>GTP + H2O = GDP + phosphate + H(+)</text>
        <dbReference type="Rhea" id="RHEA:19669"/>
        <dbReference type="ChEBI" id="CHEBI:15377"/>
        <dbReference type="ChEBI" id="CHEBI:15378"/>
        <dbReference type="ChEBI" id="CHEBI:37565"/>
        <dbReference type="ChEBI" id="CHEBI:43474"/>
        <dbReference type="ChEBI" id="CHEBI:58189"/>
    </reaction>
    <physiologicalReaction direction="left-to-right" evidence="6">
        <dbReference type="Rhea" id="RHEA:19670"/>
    </physiologicalReaction>
</comment>
<evidence type="ECO:0000313" key="8">
    <source>
        <dbReference type="EMBL" id="TBN53478.1"/>
    </source>
</evidence>
<dbReference type="Proteomes" id="UP000291613">
    <property type="component" value="Unassembled WGS sequence"/>
</dbReference>
<proteinExistence type="inferred from homology"/>
<comment type="caution">
    <text evidence="8">The sequence shown here is derived from an EMBL/GenBank/DDBJ whole genome shotgun (WGS) entry which is preliminary data.</text>
</comment>
<protein>
    <submittedName>
        <fullName evidence="8">GTP-binding protein</fullName>
    </submittedName>
</protein>
<dbReference type="InterPro" id="IPR051316">
    <property type="entry name" value="Zinc-reg_GTPase_activator"/>
</dbReference>
<evidence type="ECO:0000256" key="5">
    <source>
        <dbReference type="ARBA" id="ARBA00045658"/>
    </source>
</evidence>
<dbReference type="OrthoDB" id="9808822at2"/>
<keyword evidence="2" id="KW-0378">Hydrolase</keyword>
<keyword evidence="1" id="KW-0547">Nucleotide-binding</keyword>
<evidence type="ECO:0000256" key="3">
    <source>
        <dbReference type="ARBA" id="ARBA00023186"/>
    </source>
</evidence>
<sequence>MGREKAVPVTVLTGFLGAGKTTILNAVLSAPRGQKRYGVIVNEFGAIGVDGSLVIGADEDVIELANGCLCCSVRGDLIGALETLLERGGELDAILVETTGLADPGPIAATFLLDDDLSDRVRLDGVVTVLDAVHVERQLAEEDVAASQIAFADLLVLAKSDIVNPAQRLAAEEAARALNSAAPLLRSELGDLDIEALFGLRAYDLNTSRLGFSAVPAVDGARSSHAMSCVSLTLDRSLDPARFMDWMQDLVRARGRSILRSKGVVSLQGEDRRLVFQGVQTMLDGDVRERWAPDEDRRSRLVFIGRDMDKAELQAGLEACIAHPSTAPQRCRPVAAS</sequence>
<comment type="similarity">
    <text evidence="4">Belongs to the SIMIBI class G3E GTPase family. ZNG1 subfamily.</text>
</comment>
<dbReference type="InterPro" id="IPR036627">
    <property type="entry name" value="CobW-likC_sf"/>
</dbReference>
<evidence type="ECO:0000259" key="7">
    <source>
        <dbReference type="SMART" id="SM00833"/>
    </source>
</evidence>
<reference evidence="8 9" key="1">
    <citation type="submission" date="2019-02" db="EMBL/GenBank/DDBJ databases">
        <title>Hansschlegelia quercus sp. nov., a novel methylotrophic bacterium from buds of oak (Quercus robur L.).</title>
        <authorList>
            <person name="Agafonova N.V."/>
            <person name="Kaparullina E.N."/>
            <person name="Grouzdev D.S."/>
            <person name="Doronina N.V."/>
        </authorList>
    </citation>
    <scope>NUCLEOTIDE SEQUENCE [LARGE SCALE GENOMIC DNA]</scope>
    <source>
        <strain evidence="8 9">Dub</strain>
    </source>
</reference>
<dbReference type="GO" id="GO:0000166">
    <property type="term" value="F:nucleotide binding"/>
    <property type="evidence" value="ECO:0007669"/>
    <property type="project" value="UniProtKB-KW"/>
</dbReference>
<evidence type="ECO:0000256" key="1">
    <source>
        <dbReference type="ARBA" id="ARBA00022741"/>
    </source>
</evidence>